<keyword evidence="4" id="KW-1185">Reference proteome</keyword>
<organism evidence="3 4">
    <name type="scientific">Roseobacter insulae</name>
    <dbReference type="NCBI Taxonomy" id="2859783"/>
    <lineage>
        <taxon>Bacteria</taxon>
        <taxon>Pseudomonadati</taxon>
        <taxon>Pseudomonadota</taxon>
        <taxon>Alphaproteobacteria</taxon>
        <taxon>Rhodobacterales</taxon>
        <taxon>Roseobacteraceae</taxon>
        <taxon>Roseobacter</taxon>
    </lineage>
</organism>
<evidence type="ECO:0000256" key="1">
    <source>
        <dbReference type="SAM" id="MobiDB-lite"/>
    </source>
</evidence>
<comment type="caution">
    <text evidence="3">The sequence shown here is derived from an EMBL/GenBank/DDBJ whole genome shotgun (WGS) entry which is preliminary data.</text>
</comment>
<keyword evidence="2" id="KW-0812">Transmembrane</keyword>
<dbReference type="AlphaFoldDB" id="A0A9X1JZ64"/>
<evidence type="ECO:0000313" key="4">
    <source>
        <dbReference type="Proteomes" id="UP001138661"/>
    </source>
</evidence>
<evidence type="ECO:0000313" key="3">
    <source>
        <dbReference type="EMBL" id="MBW4708915.1"/>
    </source>
</evidence>
<feature type="transmembrane region" description="Helical" evidence="2">
    <location>
        <begin position="130"/>
        <end position="158"/>
    </location>
</feature>
<proteinExistence type="predicted"/>
<dbReference type="RefSeq" id="WP_219503708.1">
    <property type="nucleotide sequence ID" value="NZ_JAHXDN010000003.1"/>
</dbReference>
<sequence>MSELTEQDKTEEPKNRQGAPTAAERATLQSDLEERLAAARIEREKVLAAKGKSDKKPIVKRPRFMDGEDGFGAPVYQKGAGTPQQPPESVTPDVAGARKSARFALLAPQGNGSQARTAVPQKSGLSLSRVAAIGFACFFGLGFGMVLSLGAVMGLGWVTLSDVADRIGNPGQRLLSQQAPDVADQIDLTLAAALPATAALSMAQLAHRQTLPTPPALPLLAAAPVPDTAPGAVLSPGPRLNTIGKAVTAALQPDASIAPITVSFENPTRGLITPMLSVSQSDDLDSLPVIFELSPVHLLSSLGDLTSPDPDKSRVTAVSATDGQPTRMTIPALFRSAAGHRPSEVENDPVIVPLFSAVIEGWAAVDVSAPSTALRLAAIEPSPDALPPVSLLARPATANPLPAISGPVLRVPDLASKLGFSGDKAKSIALVTYAPSSVTNTELAERLKVLETTGFPLASTNRVNFKVSKTHVRYYTRADETVARAVAAEVGGKARDFTRERISSPSGRIEIWLAGTRTGVAKQKRTSQSVSQRRANLKAELKNRLINSLRRGEHLGSAQP</sequence>
<evidence type="ECO:0000256" key="2">
    <source>
        <dbReference type="SAM" id="Phobius"/>
    </source>
</evidence>
<feature type="region of interest" description="Disordered" evidence="1">
    <location>
        <begin position="1"/>
        <end position="31"/>
    </location>
</feature>
<dbReference type="EMBL" id="JAHXDN010000003">
    <property type="protein sequence ID" value="MBW4708915.1"/>
    <property type="molecule type" value="Genomic_DNA"/>
</dbReference>
<name>A0A9X1JZ64_9RHOB</name>
<keyword evidence="2" id="KW-0472">Membrane</keyword>
<feature type="compositionally biased region" description="Basic and acidic residues" evidence="1">
    <location>
        <begin position="1"/>
        <end position="15"/>
    </location>
</feature>
<dbReference type="Proteomes" id="UP001138661">
    <property type="component" value="Unassembled WGS sequence"/>
</dbReference>
<protein>
    <submittedName>
        <fullName evidence="3">Uncharacterized protein</fullName>
    </submittedName>
</protein>
<accession>A0A9X1JZ64</accession>
<keyword evidence="2" id="KW-1133">Transmembrane helix</keyword>
<reference evidence="3" key="1">
    <citation type="submission" date="2021-07" db="EMBL/GenBank/DDBJ databases">
        <title>Roseobacter insulae sp. nov., isolated from a tidal flat.</title>
        <authorList>
            <person name="Park S."/>
            <person name="Yoon J.-H."/>
        </authorList>
    </citation>
    <scope>NUCLEOTIDE SEQUENCE</scope>
    <source>
        <strain evidence="3">YSTF-M11</strain>
    </source>
</reference>
<gene>
    <name evidence="3" type="ORF">KX928_14090</name>
</gene>